<organism evidence="7 9">
    <name type="scientific">Pichia sorbitophila (strain ATCC MYA-4447 / BCRC 22081 / CBS 7064 / NBRC 10061 / NRRL Y-12695)</name>
    <name type="common">Hybrid yeast</name>
    <dbReference type="NCBI Taxonomy" id="559304"/>
    <lineage>
        <taxon>Eukaryota</taxon>
        <taxon>Fungi</taxon>
        <taxon>Dikarya</taxon>
        <taxon>Ascomycota</taxon>
        <taxon>Saccharomycotina</taxon>
        <taxon>Pichiomycetes</taxon>
        <taxon>Debaryomycetaceae</taxon>
        <taxon>Millerozyma</taxon>
    </lineage>
</organism>
<comment type="function">
    <text evidence="5">Plays a key role in early steps of protein N-linked glycosylation by being involved in the conversion of polyprenol into dolichol. Acts as a polyprenal reductase that mediates the reduction of polyprenal into dolichal in a NADP-dependent mechanism. Dolichols are required for the synthesis of dolichol-linked monosaccharides and the oligosaccharide precursor used for N-glycosylation.</text>
</comment>
<name>G8YK24_PICSO</name>
<dbReference type="InterPro" id="IPR001104">
    <property type="entry name" value="3-oxo-5_a-steroid_4-DH_C"/>
</dbReference>
<accession>G8YK24</accession>
<keyword evidence="5" id="KW-0521">NADP</keyword>
<keyword evidence="5" id="KW-0560">Oxidoreductase</keyword>
<comment type="pathway">
    <text evidence="5">Protein modification; protein glycosylation.</text>
</comment>
<dbReference type="AlphaFoldDB" id="G8YK24"/>
<dbReference type="GO" id="GO:0016095">
    <property type="term" value="P:polyprenol catabolic process"/>
    <property type="evidence" value="ECO:0007669"/>
    <property type="project" value="UniProtKB-UniRule"/>
</dbReference>
<evidence type="ECO:0000313" key="9">
    <source>
        <dbReference type="Proteomes" id="UP000005222"/>
    </source>
</evidence>
<keyword evidence="5" id="KW-0256">Endoplasmic reticulum</keyword>
<feature type="transmembrane region" description="Helical" evidence="5">
    <location>
        <begin position="176"/>
        <end position="193"/>
    </location>
</feature>
<feature type="transmembrane region" description="Helical" evidence="5">
    <location>
        <begin position="205"/>
        <end position="222"/>
    </location>
</feature>
<dbReference type="EMBL" id="FO082053">
    <property type="protein sequence ID" value="CCE79904.1"/>
    <property type="molecule type" value="Genomic_DNA"/>
</dbReference>
<gene>
    <name evidence="7" type="primary">Piso0_002996</name>
    <name evidence="7" type="ORF">GNLVRS01_PISO0G02602g</name>
    <name evidence="8" type="ORF">GNLVRS01_PISO0H02603g</name>
</gene>
<dbReference type="GO" id="GO:0102389">
    <property type="term" value="F:polyprenol reductase activity"/>
    <property type="evidence" value="ECO:0007669"/>
    <property type="project" value="UniProtKB-UniRule"/>
</dbReference>
<keyword evidence="3 5" id="KW-1133">Transmembrane helix</keyword>
<feature type="transmembrane region" description="Helical" evidence="5">
    <location>
        <begin position="6"/>
        <end position="23"/>
    </location>
</feature>
<evidence type="ECO:0000256" key="2">
    <source>
        <dbReference type="ARBA" id="ARBA00022692"/>
    </source>
</evidence>
<evidence type="ECO:0000256" key="5">
    <source>
        <dbReference type="RuleBase" id="RU367081"/>
    </source>
</evidence>
<sequence length="288" mass="32973">MQIGLPVLITSFYTVGIVVICVIKKTHRLDNLLKYGKTLHRLKNNSSKIGDALTKLTVPKKWFTHFYIEYLALCIATWVLVTHGSSRVAKLLGCSGRPEKSLDYTIILILLTIQSSRRLFECIFVTKFSNNARMNVSHYLMGLSFYASIVLNTLLGLSSLLDGPHKDFLSLQKLDIYVLILITFFCLFSIDQFHYHSYLAQLRKYSIPTFGLFKVVACPHYLDEILIYFTVMLLGIRNFSGSLIEVNYILAWIFVTTNLSISSLESLDYYRAQYKDCTIKYGVIPKVL</sequence>
<dbReference type="OrthoDB" id="541710at2759"/>
<evidence type="ECO:0000313" key="7">
    <source>
        <dbReference type="EMBL" id="CCE79904.1"/>
    </source>
</evidence>
<dbReference type="FunCoup" id="G8YK24">
    <property type="interactions" value="561"/>
</dbReference>
<feature type="transmembrane region" description="Helical" evidence="5">
    <location>
        <begin position="62"/>
        <end position="81"/>
    </location>
</feature>
<dbReference type="HOGENOM" id="CLU_044409_0_0_1"/>
<dbReference type="PANTHER" id="PTHR14624">
    <property type="entry name" value="DFG10 PROTEIN"/>
    <property type="match status" value="1"/>
</dbReference>
<evidence type="ECO:0000256" key="4">
    <source>
        <dbReference type="ARBA" id="ARBA00023136"/>
    </source>
</evidence>
<dbReference type="GO" id="GO:0160198">
    <property type="term" value="F:polyprenal reductase activity"/>
    <property type="evidence" value="ECO:0007669"/>
    <property type="project" value="UniProtKB-EC"/>
</dbReference>
<dbReference type="InParanoid" id="G8YK24"/>
<keyword evidence="9" id="KW-1185">Reference proteome</keyword>
<evidence type="ECO:0000256" key="1">
    <source>
        <dbReference type="ARBA" id="ARBA00004127"/>
    </source>
</evidence>
<keyword evidence="2 5" id="KW-0812">Transmembrane</keyword>
<keyword evidence="4 5" id="KW-0472">Membrane</keyword>
<feature type="transmembrane region" description="Helical" evidence="5">
    <location>
        <begin position="242"/>
        <end position="261"/>
    </location>
</feature>
<dbReference type="UniPathway" id="UPA00378"/>
<dbReference type="PANTHER" id="PTHR14624:SF0">
    <property type="entry name" value="POLYPRENOL REDUCTASE"/>
    <property type="match status" value="1"/>
</dbReference>
<comment type="catalytic activity">
    <reaction evidence="5">
        <text>a di-trans,poly-cis-dolichal + NADP(+) = a di-trans,poly-cis-polyprenal + NADPH + H(+)</text>
        <dbReference type="Rhea" id="RHEA:80727"/>
        <dbReference type="Rhea" id="RHEA-COMP:19536"/>
        <dbReference type="Rhea" id="RHEA-COMP:19537"/>
        <dbReference type="ChEBI" id="CHEBI:15378"/>
        <dbReference type="ChEBI" id="CHEBI:57783"/>
        <dbReference type="ChEBI" id="CHEBI:58349"/>
        <dbReference type="ChEBI" id="CHEBI:231623"/>
        <dbReference type="ChEBI" id="CHEBI:231637"/>
        <dbReference type="EC" id="1.3.1.94"/>
    </reaction>
    <physiologicalReaction direction="right-to-left" evidence="5">
        <dbReference type="Rhea" id="RHEA:80729"/>
    </physiologicalReaction>
</comment>
<dbReference type="PROSITE" id="PS50244">
    <property type="entry name" value="S5A_REDUCTASE"/>
    <property type="match status" value="1"/>
</dbReference>
<evidence type="ECO:0000256" key="3">
    <source>
        <dbReference type="ARBA" id="ARBA00022989"/>
    </source>
</evidence>
<dbReference type="Proteomes" id="UP000005222">
    <property type="component" value="Chromosome H"/>
</dbReference>
<feature type="domain" description="3-oxo-5-alpha-steroid 4-dehydrogenase C-terminal" evidence="6">
    <location>
        <begin position="176"/>
        <end position="276"/>
    </location>
</feature>
<proteinExistence type="inferred from homology"/>
<dbReference type="eggNOG" id="KOG1640">
    <property type="taxonomic scope" value="Eukaryota"/>
</dbReference>
<dbReference type="GO" id="GO:0003865">
    <property type="term" value="F:3-oxo-5-alpha-steroid 4-dehydrogenase activity"/>
    <property type="evidence" value="ECO:0007669"/>
    <property type="project" value="TreeGrafter"/>
</dbReference>
<dbReference type="GO" id="GO:0005789">
    <property type="term" value="C:endoplasmic reticulum membrane"/>
    <property type="evidence" value="ECO:0007669"/>
    <property type="project" value="UniProtKB-SubCell"/>
</dbReference>
<feature type="transmembrane region" description="Helical" evidence="5">
    <location>
        <begin position="101"/>
        <end position="120"/>
    </location>
</feature>
<dbReference type="GO" id="GO:0006488">
    <property type="term" value="P:dolichol-linked oligosaccharide biosynthetic process"/>
    <property type="evidence" value="ECO:0007669"/>
    <property type="project" value="UniProtKB-UniRule"/>
</dbReference>
<dbReference type="EMBL" id="FO082052">
    <property type="protein sequence ID" value="CCE80669.1"/>
    <property type="molecule type" value="Genomic_DNA"/>
</dbReference>
<dbReference type="Pfam" id="PF02544">
    <property type="entry name" value="Steroid_dh"/>
    <property type="match status" value="1"/>
</dbReference>
<dbReference type="EC" id="1.3.1.94" evidence="5"/>
<evidence type="ECO:0000313" key="8">
    <source>
        <dbReference type="EMBL" id="CCE80669.1"/>
    </source>
</evidence>
<comment type="similarity">
    <text evidence="5">Belongs to the steroid 5-alpha reductase family. Polyprenal reductase subfamily.</text>
</comment>
<dbReference type="STRING" id="559304.G8YK24"/>
<dbReference type="OMA" id="CITIVFR"/>
<reference evidence="9" key="2">
    <citation type="journal article" date="2012" name="G3 (Bethesda)">
        <title>Pichia sorbitophila, an interspecies yeast hybrid reveals early steps of genome resolution following polyploidization.</title>
        <authorList>
            <person name="Leh Louis V."/>
            <person name="Despons L."/>
            <person name="Friedrich A."/>
            <person name="Martin T."/>
            <person name="Durrens P."/>
            <person name="Casaregola S."/>
            <person name="Neuveglise C."/>
            <person name="Fairhead C."/>
            <person name="Marck C."/>
            <person name="Cruz J.A."/>
            <person name="Straub M.L."/>
            <person name="Kugler V."/>
            <person name="Sacerdot C."/>
            <person name="Uzunov Z."/>
            <person name="Thierry A."/>
            <person name="Weiss S."/>
            <person name="Bleykasten C."/>
            <person name="De Montigny J."/>
            <person name="Jacques N."/>
            <person name="Jung P."/>
            <person name="Lemaire M."/>
            <person name="Mallet S."/>
            <person name="Morel G."/>
            <person name="Richard G.F."/>
            <person name="Sarkar A."/>
            <person name="Savel G."/>
            <person name="Schacherer J."/>
            <person name="Seret M.L."/>
            <person name="Talla E."/>
            <person name="Samson G."/>
            <person name="Jubin C."/>
            <person name="Poulain J."/>
            <person name="Vacherie B."/>
            <person name="Barbe V."/>
            <person name="Pelletier E."/>
            <person name="Sherman D.J."/>
            <person name="Westhof E."/>
            <person name="Weissenbach J."/>
            <person name="Baret P.V."/>
            <person name="Wincker P."/>
            <person name="Gaillardin C."/>
            <person name="Dujon B."/>
            <person name="Souciet J.L."/>
        </authorList>
    </citation>
    <scope>NUCLEOTIDE SEQUENCE [LARGE SCALE GENOMIC DNA]</scope>
    <source>
        <strain evidence="9">ATCC MYA-4447 / BCRC 22081 / CBS 7064 / NBRC 10061 / NRRL Y-12695</strain>
    </source>
</reference>
<evidence type="ECO:0000259" key="6">
    <source>
        <dbReference type="Pfam" id="PF02544"/>
    </source>
</evidence>
<reference evidence="7" key="1">
    <citation type="submission" date="2011-10" db="EMBL/GenBank/DDBJ databases">
        <authorList>
            <person name="Genoscope - CEA"/>
        </authorList>
    </citation>
    <scope>NUCLEOTIDE SEQUENCE</scope>
</reference>
<comment type="subcellular location">
    <subcellularLocation>
        <location evidence="1">Endomembrane system</location>
        <topology evidence="1">Multi-pass membrane protein</topology>
    </subcellularLocation>
    <subcellularLocation>
        <location evidence="5">Endoplasmic reticulum membrane</location>
    </subcellularLocation>
</comment>
<feature type="transmembrane region" description="Helical" evidence="5">
    <location>
        <begin position="140"/>
        <end position="161"/>
    </location>
</feature>
<dbReference type="Proteomes" id="UP000005222">
    <property type="component" value="Chromosome G"/>
</dbReference>
<dbReference type="InterPro" id="IPR039698">
    <property type="entry name" value="Dfg10/SRD5A3"/>
</dbReference>
<protein>
    <recommendedName>
        <fullName evidence="5">Polyprenal reductase</fullName>
        <ecNumber evidence="5">1.3.1.94</ecNumber>
    </recommendedName>
</protein>